<dbReference type="EMBL" id="JAOYFB010000004">
    <property type="protein sequence ID" value="KAK4014603.1"/>
    <property type="molecule type" value="Genomic_DNA"/>
</dbReference>
<evidence type="ECO:0000313" key="2">
    <source>
        <dbReference type="EMBL" id="KAK4014603.1"/>
    </source>
</evidence>
<sequence length="91" mass="10640">MEKLVSNDDEPELLQSGDEMSGSVYNHDAMWPMHLRKRVLAIMKESLEFHQSRLERLRQLATTSNLEMDMTKHAAFNTSDSYLKDVVQRRT</sequence>
<protein>
    <submittedName>
        <fullName evidence="2">Uncharacterized protein</fullName>
    </submittedName>
</protein>
<accession>A0ABQ9ZP49</accession>
<gene>
    <name evidence="2" type="ORF">OUZ56_027123</name>
</gene>
<proteinExistence type="predicted"/>
<feature type="region of interest" description="Disordered" evidence="1">
    <location>
        <begin position="1"/>
        <end position="22"/>
    </location>
</feature>
<evidence type="ECO:0000256" key="1">
    <source>
        <dbReference type="SAM" id="MobiDB-lite"/>
    </source>
</evidence>
<dbReference type="Proteomes" id="UP001234178">
    <property type="component" value="Unassembled WGS sequence"/>
</dbReference>
<evidence type="ECO:0000313" key="3">
    <source>
        <dbReference type="Proteomes" id="UP001234178"/>
    </source>
</evidence>
<comment type="caution">
    <text evidence="2">The sequence shown here is derived from an EMBL/GenBank/DDBJ whole genome shotgun (WGS) entry which is preliminary data.</text>
</comment>
<keyword evidence="3" id="KW-1185">Reference proteome</keyword>
<reference evidence="2 3" key="1">
    <citation type="journal article" date="2023" name="Nucleic Acids Res.">
        <title>The hologenome of Daphnia magna reveals possible DNA methylation and microbiome-mediated evolution of the host genome.</title>
        <authorList>
            <person name="Chaturvedi A."/>
            <person name="Li X."/>
            <person name="Dhandapani V."/>
            <person name="Marshall H."/>
            <person name="Kissane S."/>
            <person name="Cuenca-Cambronero M."/>
            <person name="Asole G."/>
            <person name="Calvet F."/>
            <person name="Ruiz-Romero M."/>
            <person name="Marangio P."/>
            <person name="Guigo R."/>
            <person name="Rago D."/>
            <person name="Mirbahai L."/>
            <person name="Eastwood N."/>
            <person name="Colbourne J.K."/>
            <person name="Zhou J."/>
            <person name="Mallon E."/>
            <person name="Orsini L."/>
        </authorList>
    </citation>
    <scope>NUCLEOTIDE SEQUENCE [LARGE SCALE GENOMIC DNA]</scope>
    <source>
        <strain evidence="2">LRV0_1</strain>
    </source>
</reference>
<organism evidence="2 3">
    <name type="scientific">Daphnia magna</name>
    <dbReference type="NCBI Taxonomy" id="35525"/>
    <lineage>
        <taxon>Eukaryota</taxon>
        <taxon>Metazoa</taxon>
        <taxon>Ecdysozoa</taxon>
        <taxon>Arthropoda</taxon>
        <taxon>Crustacea</taxon>
        <taxon>Branchiopoda</taxon>
        <taxon>Diplostraca</taxon>
        <taxon>Cladocera</taxon>
        <taxon>Anomopoda</taxon>
        <taxon>Daphniidae</taxon>
        <taxon>Daphnia</taxon>
    </lineage>
</organism>
<name>A0ABQ9ZP49_9CRUS</name>